<keyword evidence="2" id="KW-1185">Reference proteome</keyword>
<gene>
    <name evidence="1" type="ORF">QFC24_005300</name>
</gene>
<dbReference type="EMBL" id="JASBWV010000021">
    <property type="protein sequence ID" value="KAJ9120346.1"/>
    <property type="molecule type" value="Genomic_DNA"/>
</dbReference>
<dbReference type="Proteomes" id="UP001234202">
    <property type="component" value="Unassembled WGS sequence"/>
</dbReference>
<organism evidence="1 2">
    <name type="scientific">Naganishia onofrii</name>
    <dbReference type="NCBI Taxonomy" id="1851511"/>
    <lineage>
        <taxon>Eukaryota</taxon>
        <taxon>Fungi</taxon>
        <taxon>Dikarya</taxon>
        <taxon>Basidiomycota</taxon>
        <taxon>Agaricomycotina</taxon>
        <taxon>Tremellomycetes</taxon>
        <taxon>Filobasidiales</taxon>
        <taxon>Filobasidiaceae</taxon>
        <taxon>Naganishia</taxon>
    </lineage>
</organism>
<name>A0ACC2XAC1_9TREE</name>
<proteinExistence type="predicted"/>
<reference evidence="1" key="1">
    <citation type="submission" date="2023-04" db="EMBL/GenBank/DDBJ databases">
        <title>Draft Genome sequencing of Naganishia species isolated from polar environments using Oxford Nanopore Technology.</title>
        <authorList>
            <person name="Leo P."/>
            <person name="Venkateswaran K."/>
        </authorList>
    </citation>
    <scope>NUCLEOTIDE SEQUENCE</scope>
    <source>
        <strain evidence="1">DBVPG 5303</strain>
    </source>
</reference>
<evidence type="ECO:0000313" key="1">
    <source>
        <dbReference type="EMBL" id="KAJ9120346.1"/>
    </source>
</evidence>
<protein>
    <submittedName>
        <fullName evidence="1">Uncharacterized protein</fullName>
    </submittedName>
</protein>
<evidence type="ECO:0000313" key="2">
    <source>
        <dbReference type="Proteomes" id="UP001234202"/>
    </source>
</evidence>
<accession>A0ACC2XAC1</accession>
<comment type="caution">
    <text evidence="1">The sequence shown here is derived from an EMBL/GenBank/DDBJ whole genome shotgun (WGS) entry which is preliminary data.</text>
</comment>
<sequence>MAYEEHHVHLASDLRQQTQSMMSVGQDPTIQLNNNGPGGIAAGATLNGGTAGLAGSGRNTPNPQATRGHGPTSGTSFPNAASSSYTVPPIPGNPPPGIAAALAAGAGSAGLRTPAVAGMMATTPGLTKGSSTDSGDAPGTPGMMDIDMQMDDEDEPPTMGGDIAMGVGGGGGGSGMTMGGGFGGGLGISTGMVAIGGQQQGLGGQDVYYKGPPLQFVQPSMLSYTIPPPSASTAAATPANHMAFNGAGQGAIGRVPRPGGNSSLGSGHHSSHHSSHALGGGNAGQGSGGHHLTEAQKAERAARKAARKEAKRIARENGEAESSDDGRDAEGFKKYRCPVEGCNKSYKQANGLKYHLNRSINSSHGHLAGMPIVPHNAAA</sequence>